<dbReference type="InterPro" id="IPR021146">
    <property type="entry name" value="Phage_gp6-like_head-tail"/>
</dbReference>
<accession>A0A974PS89</accession>
<dbReference type="CDD" id="cd08054">
    <property type="entry name" value="gp6"/>
    <property type="match status" value="1"/>
</dbReference>
<organism evidence="1 2">
    <name type="scientific">Xanthobacter dioxanivorans</name>
    <dbReference type="NCBI Taxonomy" id="2528964"/>
    <lineage>
        <taxon>Bacteria</taxon>
        <taxon>Pseudomonadati</taxon>
        <taxon>Pseudomonadota</taxon>
        <taxon>Alphaproteobacteria</taxon>
        <taxon>Hyphomicrobiales</taxon>
        <taxon>Xanthobacteraceae</taxon>
        <taxon>Xanthobacter</taxon>
    </lineage>
</organism>
<dbReference type="Pfam" id="PF05135">
    <property type="entry name" value="Phage_connect_1"/>
    <property type="match status" value="1"/>
</dbReference>
<evidence type="ECO:0000313" key="1">
    <source>
        <dbReference type="EMBL" id="QRG08807.1"/>
    </source>
</evidence>
<sequence length="99" mass="10673">MAVTLNDLKEHLRLSSGDEDAVLSRQLAVASVMIGQKVGGLDQFNGSIPAPIDLAILMYAAHLYSNREATTYGTQVYSLPLGVEDLISAWSFPVPLAIR</sequence>
<name>A0A974PS89_9HYPH</name>
<dbReference type="KEGG" id="xdi:EZH22_11300"/>
<proteinExistence type="predicted"/>
<reference evidence="1 2" key="1">
    <citation type="submission" date="2020-10" db="EMBL/GenBank/DDBJ databases">
        <title>Degradation of 1,4-Dioxane by Xanthobacter sp. YN2, via a Novel Group-2 Soluble Di-Iron Monooxygenase.</title>
        <authorList>
            <person name="Ma F."/>
            <person name="Wang Y."/>
            <person name="Yang J."/>
            <person name="Guo H."/>
            <person name="Su D."/>
            <person name="Yu L."/>
        </authorList>
    </citation>
    <scope>NUCLEOTIDE SEQUENCE [LARGE SCALE GENOMIC DNA]</scope>
    <source>
        <strain evidence="1 2">YN2</strain>
    </source>
</reference>
<keyword evidence="2" id="KW-1185">Reference proteome</keyword>
<gene>
    <name evidence="1" type="ORF">EZH22_11300</name>
</gene>
<protein>
    <submittedName>
        <fullName evidence="1">Phage gp6-like head-tail connector protein</fullName>
    </submittedName>
</protein>
<dbReference type="EMBL" id="CP063362">
    <property type="protein sequence ID" value="QRG08807.1"/>
    <property type="molecule type" value="Genomic_DNA"/>
</dbReference>
<dbReference type="InterPro" id="IPR006450">
    <property type="entry name" value="Phage_HK97_gp6-like"/>
</dbReference>
<dbReference type="Gene3D" id="1.10.3230.30">
    <property type="entry name" value="Phage gp6-like head-tail connector protein"/>
    <property type="match status" value="1"/>
</dbReference>
<dbReference type="AlphaFoldDB" id="A0A974PS89"/>
<dbReference type="NCBIfam" id="TIGR01560">
    <property type="entry name" value="put_DNA_pack"/>
    <property type="match status" value="1"/>
</dbReference>
<dbReference type="RefSeq" id="WP_203195721.1">
    <property type="nucleotide sequence ID" value="NZ_CP063362.1"/>
</dbReference>
<evidence type="ECO:0000313" key="2">
    <source>
        <dbReference type="Proteomes" id="UP000596427"/>
    </source>
</evidence>
<dbReference type="Proteomes" id="UP000596427">
    <property type="component" value="Chromosome"/>
</dbReference>